<dbReference type="InterPro" id="IPR025698">
    <property type="entry name" value="2TM_dom"/>
</dbReference>
<feature type="domain" description="2TM" evidence="3">
    <location>
        <begin position="21"/>
        <end position="105"/>
    </location>
</feature>
<feature type="transmembrane region" description="Helical" evidence="2">
    <location>
        <begin position="32"/>
        <end position="54"/>
    </location>
</feature>
<keyword evidence="5" id="KW-1185">Reference proteome</keyword>
<sequence length="155" mass="18505">MFSKKKNTSEVDYEQRELYENARTRAKQKKRLFQHFVVFLIGAVFLIVLNVVIGYQEDFKPLGYNWFVWAVLLWTLLFLIHFFNVFIVNSFMGKEWETKQVDKLVKKQKARIAKLQEQVEKDHPLQERTKANINVEKTDNSRKISPEDPERPINS</sequence>
<gene>
    <name evidence="4" type="ORF">RE431_02375</name>
</gene>
<evidence type="ECO:0000259" key="3">
    <source>
        <dbReference type="Pfam" id="PF13239"/>
    </source>
</evidence>
<dbReference type="Pfam" id="PF13239">
    <property type="entry name" value="2TM"/>
    <property type="match status" value="1"/>
</dbReference>
<keyword evidence="2" id="KW-1133">Transmembrane helix</keyword>
<proteinExistence type="predicted"/>
<evidence type="ECO:0000256" key="1">
    <source>
        <dbReference type="SAM" id="MobiDB-lite"/>
    </source>
</evidence>
<evidence type="ECO:0000313" key="4">
    <source>
        <dbReference type="EMBL" id="MDR5589467.1"/>
    </source>
</evidence>
<evidence type="ECO:0000313" key="5">
    <source>
        <dbReference type="Proteomes" id="UP001257234"/>
    </source>
</evidence>
<dbReference type="EMBL" id="JAVJIU010000001">
    <property type="protein sequence ID" value="MDR5589467.1"/>
    <property type="molecule type" value="Genomic_DNA"/>
</dbReference>
<reference evidence="5" key="1">
    <citation type="submission" date="2023-07" db="EMBL/GenBank/DDBJ databases">
        <title>Christiangramia sp. SM2212., a novel bacterium of the family Flavobacteriaceae isolated from the sea sediment.</title>
        <authorList>
            <person name="Wang J."/>
            <person name="Zhang X."/>
        </authorList>
    </citation>
    <scope>NUCLEOTIDE SEQUENCE [LARGE SCALE GENOMIC DNA]</scope>
    <source>
        <strain evidence="5">SM2212</strain>
    </source>
</reference>
<feature type="transmembrane region" description="Helical" evidence="2">
    <location>
        <begin position="66"/>
        <end position="87"/>
    </location>
</feature>
<dbReference type="Proteomes" id="UP001257234">
    <property type="component" value="Unassembled WGS sequence"/>
</dbReference>
<name>A0ABU1EM76_9FLAO</name>
<keyword evidence="2" id="KW-0472">Membrane</keyword>
<dbReference type="RefSeq" id="WP_309560354.1">
    <property type="nucleotide sequence ID" value="NZ_JAVJIU010000001.1"/>
</dbReference>
<feature type="region of interest" description="Disordered" evidence="1">
    <location>
        <begin position="121"/>
        <end position="155"/>
    </location>
</feature>
<keyword evidence="2" id="KW-0812">Transmembrane</keyword>
<accession>A0ABU1EM76</accession>
<comment type="caution">
    <text evidence="4">The sequence shown here is derived from an EMBL/GenBank/DDBJ whole genome shotgun (WGS) entry which is preliminary data.</text>
</comment>
<evidence type="ECO:0000256" key="2">
    <source>
        <dbReference type="SAM" id="Phobius"/>
    </source>
</evidence>
<protein>
    <submittedName>
        <fullName evidence="4">2TM domain-containing protein</fullName>
    </submittedName>
</protein>
<organism evidence="4 5">
    <name type="scientific">Christiangramia sediminicola</name>
    <dbReference type="NCBI Taxonomy" id="3073267"/>
    <lineage>
        <taxon>Bacteria</taxon>
        <taxon>Pseudomonadati</taxon>
        <taxon>Bacteroidota</taxon>
        <taxon>Flavobacteriia</taxon>
        <taxon>Flavobacteriales</taxon>
        <taxon>Flavobacteriaceae</taxon>
        <taxon>Christiangramia</taxon>
    </lineage>
</organism>